<gene>
    <name evidence="2" type="ORF">HS088_TW10G00746</name>
</gene>
<dbReference type="Gene3D" id="1.25.40.10">
    <property type="entry name" value="Tetratricopeptide repeat domain"/>
    <property type="match status" value="1"/>
</dbReference>
<feature type="compositionally biased region" description="Polar residues" evidence="1">
    <location>
        <begin position="1"/>
        <end position="15"/>
    </location>
</feature>
<dbReference type="InParanoid" id="A0A7J7D612"/>
<proteinExistence type="predicted"/>
<comment type="caution">
    <text evidence="2">The sequence shown here is derived from an EMBL/GenBank/DDBJ whole genome shotgun (WGS) entry which is preliminary data.</text>
</comment>
<accession>A0A7J7D612</accession>
<reference evidence="2 3" key="1">
    <citation type="journal article" date="2020" name="Nat. Commun.">
        <title>Genome of Tripterygium wilfordii and identification of cytochrome P450 involved in triptolide biosynthesis.</title>
        <authorList>
            <person name="Tu L."/>
            <person name="Su P."/>
            <person name="Zhang Z."/>
            <person name="Gao L."/>
            <person name="Wang J."/>
            <person name="Hu T."/>
            <person name="Zhou J."/>
            <person name="Zhang Y."/>
            <person name="Zhao Y."/>
            <person name="Liu Y."/>
            <person name="Song Y."/>
            <person name="Tong Y."/>
            <person name="Lu Y."/>
            <person name="Yang J."/>
            <person name="Xu C."/>
            <person name="Jia M."/>
            <person name="Peters R.J."/>
            <person name="Huang L."/>
            <person name="Gao W."/>
        </authorList>
    </citation>
    <scope>NUCLEOTIDE SEQUENCE [LARGE SCALE GENOMIC DNA]</scope>
    <source>
        <strain evidence="3">cv. XIE 37</strain>
        <tissue evidence="2">Leaf</tissue>
    </source>
</reference>
<dbReference type="Proteomes" id="UP000593562">
    <property type="component" value="Unassembled WGS sequence"/>
</dbReference>
<evidence type="ECO:0000313" key="3">
    <source>
        <dbReference type="Proteomes" id="UP000593562"/>
    </source>
</evidence>
<feature type="region of interest" description="Disordered" evidence="1">
    <location>
        <begin position="108"/>
        <end position="143"/>
    </location>
</feature>
<dbReference type="InterPro" id="IPR011990">
    <property type="entry name" value="TPR-like_helical_dom_sf"/>
</dbReference>
<dbReference type="PANTHER" id="PTHR26312">
    <property type="entry name" value="TETRATRICOPEPTIDE REPEAT PROTEIN 5"/>
    <property type="match status" value="1"/>
</dbReference>
<dbReference type="OrthoDB" id="439046at2759"/>
<feature type="region of interest" description="Disordered" evidence="1">
    <location>
        <begin position="1"/>
        <end position="70"/>
    </location>
</feature>
<dbReference type="SUPFAM" id="SSF48452">
    <property type="entry name" value="TPR-like"/>
    <property type="match status" value="1"/>
</dbReference>
<name>A0A7J7D612_TRIWF</name>
<sequence>MLLRSSSTPTANSWLSLYRESSPEPEFQLLQRTRSWSKSDVSLQKDPPKPKKTKPTIPSRRPIKPLEKTNDHEIEVKPISEVAILLTNTWLGEGVDDGEKKKEKVLQPLTTGGGLGSGGGGGGIGGGGGFDSGGCGDEGGSGFSGSDGTEAYYQRMIEADPGNPLLLGNYAKFLKEVRGHFAKAEEYCGRAILANPSDGNMMSMYADLIWKTEKDSVRAESYHTQAVKTAPDDCYVLASYASFLWEAEEEEDGDKKSQQESDYTHNSQPSFFHGSSHRPPLAAAS</sequence>
<organism evidence="2 3">
    <name type="scientific">Tripterygium wilfordii</name>
    <name type="common">Thunder God vine</name>
    <dbReference type="NCBI Taxonomy" id="458696"/>
    <lineage>
        <taxon>Eukaryota</taxon>
        <taxon>Viridiplantae</taxon>
        <taxon>Streptophyta</taxon>
        <taxon>Embryophyta</taxon>
        <taxon>Tracheophyta</taxon>
        <taxon>Spermatophyta</taxon>
        <taxon>Magnoliopsida</taxon>
        <taxon>eudicotyledons</taxon>
        <taxon>Gunneridae</taxon>
        <taxon>Pentapetalae</taxon>
        <taxon>rosids</taxon>
        <taxon>fabids</taxon>
        <taxon>Celastrales</taxon>
        <taxon>Celastraceae</taxon>
        <taxon>Tripterygium</taxon>
    </lineage>
</organism>
<dbReference type="EMBL" id="JAAARO010000010">
    <property type="protein sequence ID" value="KAF5741741.1"/>
    <property type="molecule type" value="Genomic_DNA"/>
</dbReference>
<evidence type="ECO:0000313" key="2">
    <source>
        <dbReference type="EMBL" id="KAF5741741.1"/>
    </source>
</evidence>
<dbReference type="AlphaFoldDB" id="A0A7J7D612"/>
<evidence type="ECO:0008006" key="4">
    <source>
        <dbReference type="Google" id="ProtNLM"/>
    </source>
</evidence>
<keyword evidence="3" id="KW-1185">Reference proteome</keyword>
<dbReference type="PANTHER" id="PTHR26312:SF227">
    <property type="entry name" value="TETRATRICOPEPTIDE REPEAT (TPR)-LIKE SUPERFAMILY PROTEIN"/>
    <property type="match status" value="1"/>
</dbReference>
<feature type="compositionally biased region" description="Basic and acidic residues" evidence="1">
    <location>
        <begin position="253"/>
        <end position="263"/>
    </location>
</feature>
<evidence type="ECO:0000256" key="1">
    <source>
        <dbReference type="SAM" id="MobiDB-lite"/>
    </source>
</evidence>
<protein>
    <recommendedName>
        <fullName evidence="4">Tetratricopeptide repeat-like superfamily protein</fullName>
    </recommendedName>
</protein>
<feature type="region of interest" description="Disordered" evidence="1">
    <location>
        <begin position="248"/>
        <end position="285"/>
    </location>
</feature>
<feature type="compositionally biased region" description="Polar residues" evidence="1">
    <location>
        <begin position="30"/>
        <end position="42"/>
    </location>
</feature>
<feature type="compositionally biased region" description="Gly residues" evidence="1">
    <location>
        <begin position="111"/>
        <end position="143"/>
    </location>
</feature>